<dbReference type="EMBL" id="FUFT01000001">
    <property type="protein sequence ID" value="SJL82118.1"/>
    <property type="molecule type" value="Genomic_DNA"/>
</dbReference>
<evidence type="ECO:0000313" key="3">
    <source>
        <dbReference type="EMBL" id="SJL82118.1"/>
    </source>
</evidence>
<name>A0A1R4AZN3_9VIBR</name>
<organism evidence="3 4">
    <name type="scientific">Vibrio palustris</name>
    <dbReference type="NCBI Taxonomy" id="1918946"/>
    <lineage>
        <taxon>Bacteria</taxon>
        <taxon>Pseudomonadati</taxon>
        <taxon>Pseudomonadota</taxon>
        <taxon>Gammaproteobacteria</taxon>
        <taxon>Vibrionales</taxon>
        <taxon>Vibrionaceae</taxon>
        <taxon>Vibrio</taxon>
    </lineage>
</organism>
<dbReference type="InterPro" id="IPR007055">
    <property type="entry name" value="BON_dom"/>
</dbReference>
<gene>
    <name evidence="3" type="ORF">VPAL9027_00026</name>
</gene>
<dbReference type="Proteomes" id="UP000189475">
    <property type="component" value="Unassembled WGS sequence"/>
</dbReference>
<feature type="chain" id="PRO_5013317669" evidence="1">
    <location>
        <begin position="22"/>
        <end position="190"/>
    </location>
</feature>
<dbReference type="RefSeq" id="WP_077311128.1">
    <property type="nucleotide sequence ID" value="NZ_AP024887.1"/>
</dbReference>
<dbReference type="PANTHER" id="PTHR34606:SF4">
    <property type="entry name" value="OUTER MEMBRANE LIPOPROTEIN DOLP"/>
    <property type="match status" value="1"/>
</dbReference>
<dbReference type="Pfam" id="PF04972">
    <property type="entry name" value="BON"/>
    <property type="match status" value="2"/>
</dbReference>
<accession>A0A1R4AZN3</accession>
<evidence type="ECO:0000259" key="2">
    <source>
        <dbReference type="PROSITE" id="PS50914"/>
    </source>
</evidence>
<dbReference type="STRING" id="1918946.VPAL9027_00026"/>
<protein>
    <submittedName>
        <fullName evidence="3">Outer membrane lipoprotein</fullName>
    </submittedName>
</protein>
<dbReference type="OrthoDB" id="9783990at2"/>
<evidence type="ECO:0000256" key="1">
    <source>
        <dbReference type="SAM" id="SignalP"/>
    </source>
</evidence>
<feature type="domain" description="BON" evidence="2">
    <location>
        <begin position="123"/>
        <end position="190"/>
    </location>
</feature>
<proteinExistence type="predicted"/>
<evidence type="ECO:0000313" key="4">
    <source>
        <dbReference type="Proteomes" id="UP000189475"/>
    </source>
</evidence>
<dbReference type="AlphaFoldDB" id="A0A1R4AZN3"/>
<sequence>MKKTLSLILVCVFAFSTTGCAGFLIAGAATTANIVTDPRSAQQIWDDNHLELDIGGLSHKAPYKDQLRITAVSYQGKVVIIGQAKQKAVLEQFLTKIRKLQGVRELHNKVDIKNPLSFAQVSDDTWITTKVKSSLLTDSKLNGVKITVATEDNVVYLFGYITHEQAKVATDITRHISGVKQVVRAFNYAD</sequence>
<feature type="signal peptide" evidence="1">
    <location>
        <begin position="1"/>
        <end position="21"/>
    </location>
</feature>
<dbReference type="PANTHER" id="PTHR34606">
    <property type="entry name" value="BON DOMAIN-CONTAINING PROTEIN"/>
    <property type="match status" value="1"/>
</dbReference>
<keyword evidence="3" id="KW-0449">Lipoprotein</keyword>
<keyword evidence="1" id="KW-0732">Signal</keyword>
<reference evidence="3 4" key="1">
    <citation type="submission" date="2017-02" db="EMBL/GenBank/DDBJ databases">
        <authorList>
            <person name="Peterson S.W."/>
        </authorList>
    </citation>
    <scope>NUCLEOTIDE SEQUENCE [LARGE SCALE GENOMIC DNA]</scope>
    <source>
        <strain evidence="3 4">CECT 9027</strain>
    </source>
</reference>
<keyword evidence="4" id="KW-1185">Reference proteome</keyword>
<dbReference type="PROSITE" id="PS51257">
    <property type="entry name" value="PROKAR_LIPOPROTEIN"/>
    <property type="match status" value="1"/>
</dbReference>
<dbReference type="InterPro" id="IPR051686">
    <property type="entry name" value="Lipoprotein_DolP"/>
</dbReference>
<dbReference type="PROSITE" id="PS50914">
    <property type="entry name" value="BON"/>
    <property type="match status" value="1"/>
</dbReference>